<proteinExistence type="predicted"/>
<dbReference type="EMBL" id="WBMO01000001">
    <property type="protein sequence ID" value="MDV2474384.1"/>
    <property type="molecule type" value="Genomic_DNA"/>
</dbReference>
<feature type="transmembrane region" description="Helical" evidence="1">
    <location>
        <begin position="67"/>
        <end position="90"/>
    </location>
</feature>
<reference evidence="2 3" key="1">
    <citation type="submission" date="2019-10" db="EMBL/GenBank/DDBJ databases">
        <title>Draft Genome Assembly of Rhodococcus zopfii DSM44189.</title>
        <authorList>
            <person name="Sutton J.M."/>
            <person name="Akob D.M."/>
            <person name="Bushman T.J."/>
        </authorList>
    </citation>
    <scope>NUCLEOTIDE SEQUENCE [LARGE SCALE GENOMIC DNA]</scope>
    <source>
        <strain evidence="2 3">DSM 44189</strain>
    </source>
</reference>
<dbReference type="Proteomes" id="UP001275440">
    <property type="component" value="Unassembled WGS sequence"/>
</dbReference>
<evidence type="ECO:0000313" key="2">
    <source>
        <dbReference type="EMBL" id="MDV2474384.1"/>
    </source>
</evidence>
<accession>A0ABU3WK69</accession>
<keyword evidence="1" id="KW-0472">Membrane</keyword>
<keyword evidence="3" id="KW-1185">Reference proteome</keyword>
<keyword evidence="1" id="KW-0812">Transmembrane</keyword>
<feature type="transmembrane region" description="Helical" evidence="1">
    <location>
        <begin position="97"/>
        <end position="117"/>
    </location>
</feature>
<sequence>MNDELSAYRSEFTRIEKKVAGEFRAGRRQWALAGCVAVLVVALLLPQTETAASWTVLGTWFGGHATVTVPMRIFISLALVFGVVVSTAALSLRRWRLAVAAMLGSGLSSLFGLLGYWSQNGMETSAPHSPSFGMVLAWLAMVMLTSQWLPVVLSRSPTDIGPRPTTLFAPR</sequence>
<feature type="transmembrane region" description="Helical" evidence="1">
    <location>
        <begin position="132"/>
        <end position="153"/>
    </location>
</feature>
<protein>
    <submittedName>
        <fullName evidence="2">Uncharacterized protein</fullName>
    </submittedName>
</protein>
<keyword evidence="1" id="KW-1133">Transmembrane helix</keyword>
<comment type="caution">
    <text evidence="2">The sequence shown here is derived from an EMBL/GenBank/DDBJ whole genome shotgun (WGS) entry which is preliminary data.</text>
</comment>
<gene>
    <name evidence="2" type="ORF">F8M49_01285</name>
</gene>
<name>A0ABU3WK69_9NOCA</name>
<organism evidence="2 3">
    <name type="scientific">Rhodococcus zopfii</name>
    <dbReference type="NCBI Taxonomy" id="43772"/>
    <lineage>
        <taxon>Bacteria</taxon>
        <taxon>Bacillati</taxon>
        <taxon>Actinomycetota</taxon>
        <taxon>Actinomycetes</taxon>
        <taxon>Mycobacteriales</taxon>
        <taxon>Nocardiaceae</taxon>
        <taxon>Rhodococcus</taxon>
    </lineage>
</organism>
<evidence type="ECO:0000313" key="3">
    <source>
        <dbReference type="Proteomes" id="UP001275440"/>
    </source>
</evidence>
<feature type="transmembrane region" description="Helical" evidence="1">
    <location>
        <begin position="30"/>
        <end position="47"/>
    </location>
</feature>
<dbReference type="RefSeq" id="WP_378525484.1">
    <property type="nucleotide sequence ID" value="NZ_JBHWXO010000006.1"/>
</dbReference>
<evidence type="ECO:0000256" key="1">
    <source>
        <dbReference type="SAM" id="Phobius"/>
    </source>
</evidence>